<name>A0A7W7NWL6_9SPHN</name>
<comment type="caution">
    <text evidence="1">The sequence shown here is derived from an EMBL/GenBank/DDBJ whole genome shotgun (WGS) entry which is preliminary data.</text>
</comment>
<proteinExistence type="predicted"/>
<accession>A0A7W7NWL6</accession>
<dbReference type="AlphaFoldDB" id="A0A7W7NWL6"/>
<organism evidence="1 2">
    <name type="scientific">Novosphingobium chloroacetimidivorans</name>
    <dbReference type="NCBI Taxonomy" id="1428314"/>
    <lineage>
        <taxon>Bacteria</taxon>
        <taxon>Pseudomonadati</taxon>
        <taxon>Pseudomonadota</taxon>
        <taxon>Alphaproteobacteria</taxon>
        <taxon>Sphingomonadales</taxon>
        <taxon>Sphingomonadaceae</taxon>
        <taxon>Novosphingobium</taxon>
    </lineage>
</organism>
<evidence type="ECO:0000313" key="1">
    <source>
        <dbReference type="EMBL" id="MBB4859461.1"/>
    </source>
</evidence>
<keyword evidence="2" id="KW-1185">Reference proteome</keyword>
<gene>
    <name evidence="1" type="ORF">HNO88_002790</name>
</gene>
<protein>
    <submittedName>
        <fullName evidence="1">Uncharacterized protein</fullName>
    </submittedName>
</protein>
<sequence>MTKVRMISALVGPHINHQPGDIVETDEAARWIEFGIAEAVSVARVATPIETAELPLFKETAKRLRAKAPAKSPK</sequence>
<dbReference type="RefSeq" id="WP_184246386.1">
    <property type="nucleotide sequence ID" value="NZ_JACHLR010000011.1"/>
</dbReference>
<reference evidence="1 2" key="1">
    <citation type="submission" date="2020-08" db="EMBL/GenBank/DDBJ databases">
        <title>Functional genomics of gut bacteria from endangered species of beetles.</title>
        <authorList>
            <person name="Carlos-Shanley C."/>
        </authorList>
    </citation>
    <scope>NUCLEOTIDE SEQUENCE [LARGE SCALE GENOMIC DNA]</scope>
    <source>
        <strain evidence="1 2">S00245</strain>
    </source>
</reference>
<evidence type="ECO:0000313" key="2">
    <source>
        <dbReference type="Proteomes" id="UP000555448"/>
    </source>
</evidence>
<dbReference type="EMBL" id="JACHLR010000011">
    <property type="protein sequence ID" value="MBB4859461.1"/>
    <property type="molecule type" value="Genomic_DNA"/>
</dbReference>
<dbReference type="Proteomes" id="UP000555448">
    <property type="component" value="Unassembled WGS sequence"/>
</dbReference>